<dbReference type="AlphaFoldDB" id="A0A1H6ZWR6"/>
<evidence type="ECO:0000313" key="9">
    <source>
        <dbReference type="EMBL" id="SEJ57658.1"/>
    </source>
</evidence>
<comment type="similarity">
    <text evidence="7">Belongs to the RnpA family.</text>
</comment>
<evidence type="ECO:0000256" key="1">
    <source>
        <dbReference type="ARBA" id="ARBA00002663"/>
    </source>
</evidence>
<dbReference type="STRING" id="1043493.SAMN05421637_2267"/>
<dbReference type="GO" id="GO:0004526">
    <property type="term" value="F:ribonuclease P activity"/>
    <property type="evidence" value="ECO:0007669"/>
    <property type="project" value="UniProtKB-UniRule"/>
</dbReference>
<keyword evidence="6 7" id="KW-0694">RNA-binding</keyword>
<comment type="function">
    <text evidence="1 7">RNaseP catalyzes the removal of the 5'-leader sequence from pre-tRNA to produce the mature 5'-terminus. It can also cleave other RNA substrates such as 4.5S RNA. The protein component plays an auxiliary but essential role in vivo by binding to the 5'-leader sequence and broadening the substrate specificity of the ribozyme.</text>
</comment>
<evidence type="ECO:0000256" key="3">
    <source>
        <dbReference type="ARBA" id="ARBA00022722"/>
    </source>
</evidence>
<proteinExistence type="inferred from homology"/>
<reference evidence="10" key="1">
    <citation type="submission" date="2016-10" db="EMBL/GenBank/DDBJ databases">
        <authorList>
            <person name="Varghese N."/>
        </authorList>
    </citation>
    <scope>NUCLEOTIDE SEQUENCE [LARGE SCALE GENOMIC DNA]</scope>
    <source>
        <strain evidence="10">DSM 24868</strain>
    </source>
</reference>
<dbReference type="PANTHER" id="PTHR33992:SF1">
    <property type="entry name" value="RIBONUCLEASE P PROTEIN COMPONENT"/>
    <property type="match status" value="1"/>
</dbReference>
<dbReference type="InterPro" id="IPR014721">
    <property type="entry name" value="Ribsml_uS5_D2-typ_fold_subgr"/>
</dbReference>
<organism evidence="9 10">
    <name type="scientific">Demequina mangrovi</name>
    <dbReference type="NCBI Taxonomy" id="1043493"/>
    <lineage>
        <taxon>Bacteria</taxon>
        <taxon>Bacillati</taxon>
        <taxon>Actinomycetota</taxon>
        <taxon>Actinomycetes</taxon>
        <taxon>Micrococcales</taxon>
        <taxon>Demequinaceae</taxon>
        <taxon>Demequina</taxon>
    </lineage>
</organism>
<dbReference type="OrthoDB" id="196964at2"/>
<comment type="subunit">
    <text evidence="7">Consists of a catalytic RNA component (M1 or rnpB) and a protein subunit.</text>
</comment>
<evidence type="ECO:0000313" key="10">
    <source>
        <dbReference type="Proteomes" id="UP000183315"/>
    </source>
</evidence>
<evidence type="ECO:0000256" key="6">
    <source>
        <dbReference type="ARBA" id="ARBA00022884"/>
    </source>
</evidence>
<dbReference type="GO" id="GO:0001682">
    <property type="term" value="P:tRNA 5'-leader removal"/>
    <property type="evidence" value="ECO:0007669"/>
    <property type="project" value="UniProtKB-UniRule"/>
</dbReference>
<comment type="catalytic activity">
    <reaction evidence="7">
        <text>Endonucleolytic cleavage of RNA, removing 5'-extranucleotides from tRNA precursor.</text>
        <dbReference type="EC" id="3.1.26.5"/>
    </reaction>
</comment>
<gene>
    <name evidence="7" type="primary">rnpA</name>
    <name evidence="9" type="ORF">SAMN05421637_2267</name>
</gene>
<dbReference type="Pfam" id="PF00825">
    <property type="entry name" value="Ribonuclease_P"/>
    <property type="match status" value="1"/>
</dbReference>
<evidence type="ECO:0000256" key="2">
    <source>
        <dbReference type="ARBA" id="ARBA00022694"/>
    </source>
</evidence>
<dbReference type="GO" id="GO:0030677">
    <property type="term" value="C:ribonuclease P complex"/>
    <property type="evidence" value="ECO:0007669"/>
    <property type="project" value="TreeGrafter"/>
</dbReference>
<dbReference type="SUPFAM" id="SSF54211">
    <property type="entry name" value="Ribosomal protein S5 domain 2-like"/>
    <property type="match status" value="1"/>
</dbReference>
<keyword evidence="2 7" id="KW-0819">tRNA processing</keyword>
<dbReference type="Gene3D" id="3.30.230.10">
    <property type="match status" value="1"/>
</dbReference>
<evidence type="ECO:0000256" key="8">
    <source>
        <dbReference type="NCBIfam" id="TIGR00188"/>
    </source>
</evidence>
<dbReference type="Proteomes" id="UP000183315">
    <property type="component" value="Unassembled WGS sequence"/>
</dbReference>
<dbReference type="eggNOG" id="COG0594">
    <property type="taxonomic scope" value="Bacteria"/>
</dbReference>
<dbReference type="InterPro" id="IPR020568">
    <property type="entry name" value="Ribosomal_Su5_D2-typ_SF"/>
</dbReference>
<name>A0A1H6ZWR6_9MICO</name>
<protein>
    <recommendedName>
        <fullName evidence="7 8">Ribonuclease P protein component</fullName>
        <shortName evidence="7">RNase P protein</shortName>
        <shortName evidence="7">RNaseP protein</shortName>
        <ecNumber evidence="7 8">3.1.26.5</ecNumber>
    </recommendedName>
    <alternativeName>
        <fullName evidence="7">Protein C5</fullName>
    </alternativeName>
</protein>
<dbReference type="HAMAP" id="MF_00227">
    <property type="entry name" value="RNase_P"/>
    <property type="match status" value="1"/>
</dbReference>
<dbReference type="PANTHER" id="PTHR33992">
    <property type="entry name" value="RIBONUCLEASE P PROTEIN COMPONENT"/>
    <property type="match status" value="1"/>
</dbReference>
<keyword evidence="10" id="KW-1185">Reference proteome</keyword>
<dbReference type="EC" id="3.1.26.5" evidence="7 8"/>
<sequence length="114" mass="12114">MLPADARLRSSAEFRSAMRSGARSGRRTVVVHMALTGDARRMAGFAVSKAVGGAVVRNRVKRRLRAIMSTRLDALPDGAIVVVRALPPAADASYAELESDVAGALRHAMSKTAR</sequence>
<evidence type="ECO:0000256" key="4">
    <source>
        <dbReference type="ARBA" id="ARBA00022759"/>
    </source>
</evidence>
<keyword evidence="3 7" id="KW-0540">Nuclease</keyword>
<dbReference type="InterPro" id="IPR020539">
    <property type="entry name" value="RNase_P_CS"/>
</dbReference>
<dbReference type="GO" id="GO:0042781">
    <property type="term" value="F:3'-tRNA processing endoribonuclease activity"/>
    <property type="evidence" value="ECO:0007669"/>
    <property type="project" value="TreeGrafter"/>
</dbReference>
<keyword evidence="4 7" id="KW-0255">Endonuclease</keyword>
<keyword evidence="5 7" id="KW-0378">Hydrolase</keyword>
<dbReference type="EMBL" id="FNZI01000005">
    <property type="protein sequence ID" value="SEJ57658.1"/>
    <property type="molecule type" value="Genomic_DNA"/>
</dbReference>
<dbReference type="InterPro" id="IPR000100">
    <property type="entry name" value="RNase_P"/>
</dbReference>
<evidence type="ECO:0000256" key="5">
    <source>
        <dbReference type="ARBA" id="ARBA00022801"/>
    </source>
</evidence>
<dbReference type="PROSITE" id="PS00648">
    <property type="entry name" value="RIBONUCLEASE_P"/>
    <property type="match status" value="1"/>
</dbReference>
<dbReference type="GO" id="GO:0000049">
    <property type="term" value="F:tRNA binding"/>
    <property type="evidence" value="ECO:0007669"/>
    <property type="project" value="UniProtKB-UniRule"/>
</dbReference>
<dbReference type="RefSeq" id="WP_042214787.1">
    <property type="nucleotide sequence ID" value="NZ_BBLU01000007.1"/>
</dbReference>
<accession>A0A1H6ZWR6</accession>
<evidence type="ECO:0000256" key="7">
    <source>
        <dbReference type="HAMAP-Rule" id="MF_00227"/>
    </source>
</evidence>
<dbReference type="NCBIfam" id="TIGR00188">
    <property type="entry name" value="rnpA"/>
    <property type="match status" value="1"/>
</dbReference>